<dbReference type="AlphaFoldDB" id="A0A212JPN0"/>
<dbReference type="Pfam" id="PF02670">
    <property type="entry name" value="DXP_reductoisom"/>
    <property type="match status" value="1"/>
</dbReference>
<evidence type="ECO:0000256" key="9">
    <source>
        <dbReference type="HAMAP-Rule" id="MF_00183"/>
    </source>
</evidence>
<feature type="binding site" evidence="9">
    <location>
        <position position="206"/>
    </location>
    <ligand>
        <name>1-deoxy-D-xylulose 5-phosphate</name>
        <dbReference type="ChEBI" id="CHEBI:57792"/>
    </ligand>
</feature>
<dbReference type="InterPro" id="IPR036169">
    <property type="entry name" value="DXPR_C_sf"/>
</dbReference>
<evidence type="ECO:0000259" key="12">
    <source>
        <dbReference type="Pfam" id="PF13288"/>
    </source>
</evidence>
<gene>
    <name evidence="9 13" type="primary">dxr</name>
    <name evidence="13" type="ORF">KL86DPRO_11962</name>
</gene>
<dbReference type="PIRSF" id="PIRSF006205">
    <property type="entry name" value="Dxp_reductismrs"/>
    <property type="match status" value="1"/>
</dbReference>
<feature type="binding site" evidence="9">
    <location>
        <position position="169"/>
    </location>
    <ligand>
        <name>1-deoxy-D-xylulose 5-phosphate</name>
        <dbReference type="ChEBI" id="CHEBI:57792"/>
    </ligand>
</feature>
<feature type="binding site" evidence="9">
    <location>
        <position position="25"/>
    </location>
    <ligand>
        <name>NADPH</name>
        <dbReference type="ChEBI" id="CHEBI:57783"/>
    </ligand>
</feature>
<keyword evidence="9" id="KW-0460">Magnesium</keyword>
<keyword evidence="3 9" id="KW-0479">Metal-binding</keyword>
<keyword evidence="7 9" id="KW-0414">Isoprene biosynthesis</keyword>
<feature type="domain" description="1-deoxy-D-xylulose 5-phosphate reductoisomerase C-terminal" evidence="11">
    <location>
        <begin position="164"/>
        <end position="259"/>
    </location>
</feature>
<dbReference type="GO" id="GO:0030145">
    <property type="term" value="F:manganese ion binding"/>
    <property type="evidence" value="ECO:0007669"/>
    <property type="project" value="TreeGrafter"/>
</dbReference>
<feature type="binding site" evidence="9">
    <location>
        <position position="52"/>
    </location>
    <ligand>
        <name>NADPH</name>
        <dbReference type="ChEBI" id="CHEBI:57783"/>
    </ligand>
</feature>
<comment type="similarity">
    <text evidence="2 9">Belongs to the DXR family.</text>
</comment>
<feature type="binding site" evidence="9">
    <location>
        <position position="143"/>
    </location>
    <ligand>
        <name>1-deoxy-D-xylulose 5-phosphate</name>
        <dbReference type="ChEBI" id="CHEBI:57792"/>
    </ligand>
</feature>
<protein>
    <recommendedName>
        <fullName evidence="9">1-deoxy-D-xylulose 5-phosphate reductoisomerase</fullName>
        <shortName evidence="9">DXP reductoisomerase</shortName>
        <ecNumber evidence="9">1.1.1.267</ecNumber>
    </recommendedName>
    <alternativeName>
        <fullName evidence="9">1-deoxyxylulose-5-phosphate reductoisomerase</fullName>
    </alternativeName>
    <alternativeName>
        <fullName evidence="9">2-C-methyl-D-erythritol 4-phosphate synthase</fullName>
    </alternativeName>
</protein>
<comment type="function">
    <text evidence="9">Catalyzes the NADPH-dependent rearrangement and reduction of 1-deoxy-D-xylulose-5-phosphate (DXP) to 2-C-methyl-D-erythritol 4-phosphate (MEP).</text>
</comment>
<dbReference type="FunFam" id="3.40.50.720:FF:000045">
    <property type="entry name" value="1-deoxy-D-xylulose 5-phosphate reductoisomerase"/>
    <property type="match status" value="1"/>
</dbReference>
<feature type="binding site" evidence="9">
    <location>
        <position position="142"/>
    </location>
    <ligand>
        <name>NADPH</name>
        <dbReference type="ChEBI" id="CHEBI:57783"/>
    </ligand>
</feature>
<accession>A0A212JPN0</accession>
<name>A0A212JPN0_9DELT</name>
<dbReference type="InterPro" id="IPR013644">
    <property type="entry name" value="DXP_reductoisomerase_C"/>
</dbReference>
<feature type="binding site" evidence="9">
    <location>
        <position position="144"/>
    </location>
    <ligand>
        <name>NADPH</name>
        <dbReference type="ChEBI" id="CHEBI:57783"/>
    </ligand>
</feature>
<comment type="catalytic activity">
    <reaction evidence="8">
        <text>2-C-methyl-D-erythritol 4-phosphate + NADP(+) = 1-deoxy-D-xylulose 5-phosphate + NADPH + H(+)</text>
        <dbReference type="Rhea" id="RHEA:13717"/>
        <dbReference type="ChEBI" id="CHEBI:15378"/>
        <dbReference type="ChEBI" id="CHEBI:57783"/>
        <dbReference type="ChEBI" id="CHEBI:57792"/>
        <dbReference type="ChEBI" id="CHEBI:58262"/>
        <dbReference type="ChEBI" id="CHEBI:58349"/>
        <dbReference type="EC" id="1.1.1.267"/>
    </reaction>
    <physiologicalReaction direction="right-to-left" evidence="8">
        <dbReference type="Rhea" id="RHEA:13719"/>
    </physiologicalReaction>
</comment>
<feature type="binding site" evidence="9">
    <location>
        <position position="28"/>
    </location>
    <ligand>
        <name>NADPH</name>
        <dbReference type="ChEBI" id="CHEBI:57783"/>
    </ligand>
</feature>
<dbReference type="InterPro" id="IPR036291">
    <property type="entry name" value="NAD(P)-bd_dom_sf"/>
</dbReference>
<feature type="binding site" evidence="9">
    <location>
        <position position="170"/>
    </location>
    <ligand>
        <name>Mn(2+)</name>
        <dbReference type="ChEBI" id="CHEBI:29035"/>
    </ligand>
</feature>
<feature type="binding site" evidence="9">
    <location>
        <position position="248"/>
    </location>
    <ligand>
        <name>1-deoxy-D-xylulose 5-phosphate</name>
        <dbReference type="ChEBI" id="CHEBI:57792"/>
    </ligand>
</feature>
<feature type="domain" description="1-deoxy-D-xylulose 5-phosphate reductoisomerase N-terminal" evidence="10">
    <location>
        <begin position="19"/>
        <end position="150"/>
    </location>
</feature>
<comment type="pathway">
    <text evidence="1 9">Isoprenoid biosynthesis; isopentenyl diphosphate biosynthesis via DXP pathway; isopentenyl diphosphate from 1-deoxy-D-xylulose 5-phosphate: step 1/6.</text>
</comment>
<sequence>MIAYISPLPETALPFPRAVAVMGSTGSIGVSTLAVMAVNPGKFTAKALAAGRNAALLAEQAITWRPAHLAVLDDAARDILEERLAPLRAKGYAPTIHVGPEGYAAIASLPEADIVVSAQVGAAGLAATYAAVSAGKTVALANKESLVMAGDLLRAKAAQTGAVILPVDSEHNAIFQCLARDLTLGDARNGTGRRGKSVSRLLLTASGGPFRGRDASAVENATPAMALAHPNWSMGAKITIDSATMMNKGLEVIEACHLYGVAPEAIEVLVHPQSVVHSLVEFSDASLLAQAGPPDMRIAISYCLGWPERTASGVPVLDLTAVAALTFEKPDLSVFRCLALAREALLTGGAMPVVLNAANEIAVDAFLSGRISFGGIARLVEAVMNRHAATGHGNTALTALEEIMACDGHARILAQEALP</sequence>
<feature type="binding site" evidence="9">
    <location>
        <position position="251"/>
    </location>
    <ligand>
        <name>1-deoxy-D-xylulose 5-phosphate</name>
        <dbReference type="ChEBI" id="CHEBI:57792"/>
    </ligand>
</feature>
<proteinExistence type="inferred from homology"/>
<evidence type="ECO:0000256" key="3">
    <source>
        <dbReference type="ARBA" id="ARBA00022723"/>
    </source>
</evidence>
<evidence type="ECO:0000256" key="1">
    <source>
        <dbReference type="ARBA" id="ARBA00005094"/>
    </source>
</evidence>
<dbReference type="SUPFAM" id="SSF69055">
    <property type="entry name" value="1-deoxy-D-xylulose-5-phosphate reductoisomerase, C-terminal domain"/>
    <property type="match status" value="1"/>
</dbReference>
<evidence type="ECO:0000256" key="8">
    <source>
        <dbReference type="ARBA" id="ARBA00048543"/>
    </source>
</evidence>
<evidence type="ECO:0000256" key="7">
    <source>
        <dbReference type="ARBA" id="ARBA00023229"/>
    </source>
</evidence>
<keyword evidence="5 9" id="KW-0560">Oxidoreductase</keyword>
<dbReference type="InterPro" id="IPR026877">
    <property type="entry name" value="DXPR_C"/>
</dbReference>
<dbReference type="PANTHER" id="PTHR30525:SF0">
    <property type="entry name" value="1-DEOXY-D-XYLULOSE 5-PHOSPHATE REDUCTOISOMERASE, CHLOROPLASTIC"/>
    <property type="match status" value="1"/>
</dbReference>
<keyword evidence="4 9" id="KW-0521">NADP</keyword>
<dbReference type="GO" id="GO:0030604">
    <property type="term" value="F:1-deoxy-D-xylulose-5-phosphate reductoisomerase activity"/>
    <property type="evidence" value="ECO:0007669"/>
    <property type="project" value="UniProtKB-UniRule"/>
</dbReference>
<feature type="binding site" evidence="9">
    <location>
        <position position="53"/>
    </location>
    <ligand>
        <name>NADPH</name>
        <dbReference type="ChEBI" id="CHEBI:57783"/>
    </ligand>
</feature>
<dbReference type="SUPFAM" id="SSF51735">
    <property type="entry name" value="NAD(P)-binding Rossmann-fold domains"/>
    <property type="match status" value="1"/>
</dbReference>
<dbReference type="Gene3D" id="1.10.1740.10">
    <property type="match status" value="1"/>
</dbReference>
<organism evidence="13">
    <name type="scientific">uncultured delta proteobacterium</name>
    <dbReference type="NCBI Taxonomy" id="34034"/>
    <lineage>
        <taxon>Bacteria</taxon>
        <taxon>Deltaproteobacteria</taxon>
        <taxon>environmental samples</taxon>
    </lineage>
</organism>
<feature type="binding site" evidence="9">
    <location>
        <position position="170"/>
    </location>
    <ligand>
        <name>1-deoxy-D-xylulose 5-phosphate</name>
        <dbReference type="ChEBI" id="CHEBI:57792"/>
    </ligand>
</feature>
<feature type="binding site" evidence="9">
    <location>
        <position position="27"/>
    </location>
    <ligand>
        <name>NADPH</name>
        <dbReference type="ChEBI" id="CHEBI:57783"/>
    </ligand>
</feature>
<dbReference type="UniPathway" id="UPA00056">
    <property type="reaction ID" value="UER00092"/>
</dbReference>
<feature type="binding site" evidence="9">
    <location>
        <position position="168"/>
    </location>
    <ligand>
        <name>Mn(2+)</name>
        <dbReference type="ChEBI" id="CHEBI:29035"/>
    </ligand>
</feature>
<dbReference type="EMBL" id="FLUQ01000001">
    <property type="protein sequence ID" value="SBW01406.1"/>
    <property type="molecule type" value="Genomic_DNA"/>
</dbReference>
<dbReference type="GO" id="GO:0051484">
    <property type="term" value="P:isopentenyl diphosphate biosynthetic process, methylerythritol 4-phosphate pathway involved in terpenoid biosynthetic process"/>
    <property type="evidence" value="ECO:0007669"/>
    <property type="project" value="TreeGrafter"/>
</dbReference>
<comment type="cofactor">
    <cofactor evidence="9">
        <name>Mg(2+)</name>
        <dbReference type="ChEBI" id="CHEBI:18420"/>
    </cofactor>
    <cofactor evidence="9">
        <name>Mn(2+)</name>
        <dbReference type="ChEBI" id="CHEBI:29035"/>
    </cofactor>
</comment>
<dbReference type="Pfam" id="PF08436">
    <property type="entry name" value="DXP_redisom_C"/>
    <property type="match status" value="1"/>
</dbReference>
<feature type="domain" description="DXP reductoisomerase C-terminal" evidence="12">
    <location>
        <begin position="292"/>
        <end position="411"/>
    </location>
</feature>
<dbReference type="PANTHER" id="PTHR30525">
    <property type="entry name" value="1-DEOXY-D-XYLULOSE 5-PHOSPHATE REDUCTOISOMERASE"/>
    <property type="match status" value="1"/>
</dbReference>
<reference evidence="13" key="1">
    <citation type="submission" date="2016-04" db="EMBL/GenBank/DDBJ databases">
        <authorList>
            <person name="Evans L.H."/>
            <person name="Alamgir A."/>
            <person name="Owens N."/>
            <person name="Weber N.D."/>
            <person name="Virtaneva K."/>
            <person name="Barbian K."/>
            <person name="Babar A."/>
            <person name="Rosenke K."/>
        </authorList>
    </citation>
    <scope>NUCLEOTIDE SEQUENCE</scope>
    <source>
        <strain evidence="13">86</strain>
    </source>
</reference>
<dbReference type="InterPro" id="IPR013512">
    <property type="entry name" value="DXP_reductoisomerase_N"/>
</dbReference>
<evidence type="ECO:0000256" key="6">
    <source>
        <dbReference type="ARBA" id="ARBA00023211"/>
    </source>
</evidence>
<evidence type="ECO:0000256" key="2">
    <source>
        <dbReference type="ARBA" id="ARBA00006825"/>
    </source>
</evidence>
<dbReference type="Gene3D" id="3.40.50.720">
    <property type="entry name" value="NAD(P)-binding Rossmann-like Domain"/>
    <property type="match status" value="1"/>
</dbReference>
<dbReference type="GO" id="GO:0016853">
    <property type="term" value="F:isomerase activity"/>
    <property type="evidence" value="ECO:0007669"/>
    <property type="project" value="UniProtKB-KW"/>
</dbReference>
<evidence type="ECO:0000256" key="5">
    <source>
        <dbReference type="ARBA" id="ARBA00023002"/>
    </source>
</evidence>
<dbReference type="NCBIfam" id="TIGR00243">
    <property type="entry name" value="Dxr"/>
    <property type="match status" value="1"/>
</dbReference>
<dbReference type="GO" id="GO:0070402">
    <property type="term" value="F:NADPH binding"/>
    <property type="evidence" value="ECO:0007669"/>
    <property type="project" value="InterPro"/>
</dbReference>
<feature type="binding site" evidence="9">
    <location>
        <position position="242"/>
    </location>
    <ligand>
        <name>1-deoxy-D-xylulose 5-phosphate</name>
        <dbReference type="ChEBI" id="CHEBI:57792"/>
    </ligand>
</feature>
<evidence type="ECO:0000259" key="10">
    <source>
        <dbReference type="Pfam" id="PF02670"/>
    </source>
</evidence>
<feature type="binding site" evidence="9">
    <location>
        <position position="229"/>
    </location>
    <ligand>
        <name>1-deoxy-D-xylulose 5-phosphate</name>
        <dbReference type="ChEBI" id="CHEBI:57792"/>
    </ligand>
</feature>
<feature type="binding site" evidence="9">
    <location>
        <position position="251"/>
    </location>
    <ligand>
        <name>Mn(2+)</name>
        <dbReference type="ChEBI" id="CHEBI:29035"/>
    </ligand>
</feature>
<evidence type="ECO:0000313" key="13">
    <source>
        <dbReference type="EMBL" id="SBW01406.1"/>
    </source>
</evidence>
<feature type="binding site" evidence="9">
    <location>
        <position position="235"/>
    </location>
    <ligand>
        <name>NADPH</name>
        <dbReference type="ChEBI" id="CHEBI:57783"/>
    </ligand>
</feature>
<feature type="binding site" evidence="9">
    <location>
        <position position="247"/>
    </location>
    <ligand>
        <name>1-deoxy-D-xylulose 5-phosphate</name>
        <dbReference type="ChEBI" id="CHEBI:57792"/>
    </ligand>
</feature>
<keyword evidence="13" id="KW-0413">Isomerase</keyword>
<evidence type="ECO:0000256" key="4">
    <source>
        <dbReference type="ARBA" id="ARBA00022857"/>
    </source>
</evidence>
<dbReference type="HAMAP" id="MF_00183">
    <property type="entry name" value="DXP_reductoisom"/>
    <property type="match status" value="1"/>
</dbReference>
<dbReference type="EC" id="1.1.1.267" evidence="9"/>
<keyword evidence="6 9" id="KW-0464">Manganese</keyword>
<dbReference type="Pfam" id="PF13288">
    <property type="entry name" value="DXPR_C"/>
    <property type="match status" value="1"/>
</dbReference>
<dbReference type="InterPro" id="IPR003821">
    <property type="entry name" value="DXP_reductoisomerase"/>
</dbReference>
<feature type="binding site" evidence="9">
    <location>
        <position position="51"/>
    </location>
    <ligand>
        <name>NADPH</name>
        <dbReference type="ChEBI" id="CHEBI:57783"/>
    </ligand>
</feature>
<evidence type="ECO:0000259" key="11">
    <source>
        <dbReference type="Pfam" id="PF08436"/>
    </source>
</evidence>
<feature type="binding site" evidence="9">
    <location>
        <position position="26"/>
    </location>
    <ligand>
        <name>NADPH</name>
        <dbReference type="ChEBI" id="CHEBI:57783"/>
    </ligand>
</feature>
<dbReference type="SUPFAM" id="SSF55347">
    <property type="entry name" value="Glyceraldehyde-3-phosphate dehydrogenase-like, C-terminal domain"/>
    <property type="match status" value="1"/>
</dbReference>